<dbReference type="eggNOG" id="COG0494">
    <property type="taxonomic scope" value="Bacteria"/>
</dbReference>
<evidence type="ECO:0000313" key="4">
    <source>
        <dbReference type="EMBL" id="AGB40552.1"/>
    </source>
</evidence>
<evidence type="ECO:0000256" key="2">
    <source>
        <dbReference type="ARBA" id="ARBA00022801"/>
    </source>
</evidence>
<dbReference type="OrthoDB" id="9806150at2"/>
<dbReference type="Proteomes" id="UP000010880">
    <property type="component" value="Chromosome"/>
</dbReference>
<proteinExistence type="predicted"/>
<sequence length="181" mass="20754">MDELVEEIIKSTKLYEGRIVTLKLDEVRLPNGNKSSREIVEHDGSVAIIPYQDNKVTLVEQFRAATKEVVLEIPAGKIEINEEVLKCARRELEEETGFRAGSFRKLVQFYTSPGFSNEEITLYLATNLSKYKQQTEADEFLALRKLTIDEVKNRIKAGKFKDAKTIIGLQYLLQWLENNQA</sequence>
<dbReference type="InterPro" id="IPR020084">
    <property type="entry name" value="NUDIX_hydrolase_CS"/>
</dbReference>
<dbReference type="GO" id="GO:0019693">
    <property type="term" value="P:ribose phosphate metabolic process"/>
    <property type="evidence" value="ECO:0007669"/>
    <property type="project" value="TreeGrafter"/>
</dbReference>
<dbReference type="PROSITE" id="PS00893">
    <property type="entry name" value="NUDIX_BOX"/>
    <property type="match status" value="1"/>
</dbReference>
<dbReference type="HOGENOM" id="CLU_062658_5_1_9"/>
<dbReference type="CDD" id="cd03424">
    <property type="entry name" value="NUDIX_ADPRase_Nudt5_UGPPase_Nudt14"/>
    <property type="match status" value="1"/>
</dbReference>
<evidence type="ECO:0000256" key="1">
    <source>
        <dbReference type="ARBA" id="ARBA00001946"/>
    </source>
</evidence>
<dbReference type="EMBL" id="CP003359">
    <property type="protein sequence ID" value="AGB40552.1"/>
    <property type="molecule type" value="Genomic_DNA"/>
</dbReference>
<dbReference type="AlphaFoldDB" id="L0K5J0"/>
<dbReference type="GO" id="GO:0016787">
    <property type="term" value="F:hydrolase activity"/>
    <property type="evidence" value="ECO:0007669"/>
    <property type="project" value="UniProtKB-KW"/>
</dbReference>
<dbReference type="FunFam" id="3.90.79.10:FF:000024">
    <property type="entry name" value="ADP-ribose pyrophosphatase"/>
    <property type="match status" value="1"/>
</dbReference>
<protein>
    <submittedName>
        <fullName evidence="4">ADP-ribose pyrophosphatase</fullName>
    </submittedName>
</protein>
<accession>L0K5J0</accession>
<dbReference type="InterPro" id="IPR015797">
    <property type="entry name" value="NUDIX_hydrolase-like_dom_sf"/>
</dbReference>
<evidence type="ECO:0000313" key="5">
    <source>
        <dbReference type="Proteomes" id="UP000010880"/>
    </source>
</evidence>
<dbReference type="GO" id="GO:0006753">
    <property type="term" value="P:nucleoside phosphate metabolic process"/>
    <property type="evidence" value="ECO:0007669"/>
    <property type="project" value="TreeGrafter"/>
</dbReference>
<evidence type="ECO:0000259" key="3">
    <source>
        <dbReference type="PROSITE" id="PS51462"/>
    </source>
</evidence>
<dbReference type="Gene3D" id="3.90.79.10">
    <property type="entry name" value="Nucleoside Triphosphate Pyrophosphohydrolase"/>
    <property type="match status" value="1"/>
</dbReference>
<gene>
    <name evidence="4" type="ordered locus">Halha_0578</name>
</gene>
<dbReference type="STRING" id="748449.Halha_0578"/>
<reference evidence="5" key="1">
    <citation type="submission" date="2012-02" db="EMBL/GenBank/DDBJ databases">
        <title>The complete genome of Halobacteroides halobius DSM 5150.</title>
        <authorList>
            <person name="Lucas S."/>
            <person name="Copeland A."/>
            <person name="Lapidus A."/>
            <person name="Glavina del Rio T."/>
            <person name="Dalin E."/>
            <person name="Tice H."/>
            <person name="Bruce D."/>
            <person name="Goodwin L."/>
            <person name="Pitluck S."/>
            <person name="Peters L."/>
            <person name="Mikhailova N."/>
            <person name="Gu W."/>
            <person name="Kyrpides N."/>
            <person name="Mavromatis K."/>
            <person name="Ivanova N."/>
            <person name="Brettin T."/>
            <person name="Detter J.C."/>
            <person name="Han C."/>
            <person name="Larimer F."/>
            <person name="Land M."/>
            <person name="Hauser L."/>
            <person name="Markowitz V."/>
            <person name="Cheng J.-F."/>
            <person name="Hugenholtz P."/>
            <person name="Woyke T."/>
            <person name="Wu D."/>
            <person name="Tindall B."/>
            <person name="Pomrenke H."/>
            <person name="Brambilla E."/>
            <person name="Klenk H.-P."/>
            <person name="Eisen J.A."/>
        </authorList>
    </citation>
    <scope>NUCLEOTIDE SEQUENCE [LARGE SCALE GENOMIC DNA]</scope>
    <source>
        <strain evidence="5">ATCC 35273 / DSM 5150 / MD-1</strain>
    </source>
</reference>
<dbReference type="Pfam" id="PF00293">
    <property type="entry name" value="NUDIX"/>
    <property type="match status" value="1"/>
</dbReference>
<dbReference type="GO" id="GO:0005829">
    <property type="term" value="C:cytosol"/>
    <property type="evidence" value="ECO:0007669"/>
    <property type="project" value="TreeGrafter"/>
</dbReference>
<keyword evidence="2" id="KW-0378">Hydrolase</keyword>
<dbReference type="RefSeq" id="WP_015326278.1">
    <property type="nucleotide sequence ID" value="NC_019978.1"/>
</dbReference>
<dbReference type="InterPro" id="IPR000086">
    <property type="entry name" value="NUDIX_hydrolase_dom"/>
</dbReference>
<dbReference type="KEGG" id="hhl:Halha_0578"/>
<keyword evidence="5" id="KW-1185">Reference proteome</keyword>
<dbReference type="PROSITE" id="PS51462">
    <property type="entry name" value="NUDIX"/>
    <property type="match status" value="1"/>
</dbReference>
<name>L0K5J0_HALHC</name>
<dbReference type="SUPFAM" id="SSF55811">
    <property type="entry name" value="Nudix"/>
    <property type="match status" value="1"/>
</dbReference>
<dbReference type="PANTHER" id="PTHR11839:SF18">
    <property type="entry name" value="NUDIX HYDROLASE DOMAIN-CONTAINING PROTEIN"/>
    <property type="match status" value="1"/>
</dbReference>
<organism evidence="4 5">
    <name type="scientific">Halobacteroides halobius (strain ATCC 35273 / DSM 5150 / MD-1)</name>
    <dbReference type="NCBI Taxonomy" id="748449"/>
    <lineage>
        <taxon>Bacteria</taxon>
        <taxon>Bacillati</taxon>
        <taxon>Bacillota</taxon>
        <taxon>Clostridia</taxon>
        <taxon>Halanaerobiales</taxon>
        <taxon>Halobacteroidaceae</taxon>
        <taxon>Halobacteroides</taxon>
    </lineage>
</organism>
<dbReference type="PANTHER" id="PTHR11839">
    <property type="entry name" value="UDP/ADP-SUGAR PYROPHOSPHATASE"/>
    <property type="match status" value="1"/>
</dbReference>
<feature type="domain" description="Nudix hydrolase" evidence="3">
    <location>
        <begin position="41"/>
        <end position="168"/>
    </location>
</feature>
<dbReference type="PATRIC" id="fig|748449.3.peg.539"/>
<comment type="cofactor">
    <cofactor evidence="1">
        <name>Mg(2+)</name>
        <dbReference type="ChEBI" id="CHEBI:18420"/>
    </cofactor>
</comment>